<sequence>MSEPRRSAGTWLSGARAAGADLGYPGERMGLPQQGPGSVAGYGRRLVALIVDWLLALLVAQILSAALHWSPGVRSFATLAIFGVLSWLLIGLFGTTVGKRLAGLRVTVPNGGDVGLLWAFERAVLLVLLIPAVLWDRDHRGLHDRAANTVVVVR</sequence>
<evidence type="ECO:0000256" key="6">
    <source>
        <dbReference type="SAM" id="Phobius"/>
    </source>
</evidence>
<evidence type="ECO:0000256" key="1">
    <source>
        <dbReference type="ARBA" id="ARBA00004651"/>
    </source>
</evidence>
<comment type="caution">
    <text evidence="8">The sequence shown here is derived from an EMBL/GenBank/DDBJ whole genome shotgun (WGS) entry which is preliminary data.</text>
</comment>
<protein>
    <submittedName>
        <fullName evidence="8">RDD family protein</fullName>
    </submittedName>
</protein>
<keyword evidence="9" id="KW-1185">Reference proteome</keyword>
<dbReference type="PANTHER" id="PTHR36115">
    <property type="entry name" value="PROLINE-RICH ANTIGEN HOMOLOG-RELATED"/>
    <property type="match status" value="1"/>
</dbReference>
<gene>
    <name evidence="8" type="ORF">GCM10023191_092290</name>
</gene>
<accession>A0ABP8R5F8</accession>
<evidence type="ECO:0000256" key="3">
    <source>
        <dbReference type="ARBA" id="ARBA00022692"/>
    </source>
</evidence>
<dbReference type="PIRSF" id="PIRSF021697">
    <property type="entry name" value="UCP021697"/>
    <property type="match status" value="1"/>
</dbReference>
<evidence type="ECO:0000313" key="8">
    <source>
        <dbReference type="EMBL" id="GAA4518341.1"/>
    </source>
</evidence>
<comment type="subcellular location">
    <subcellularLocation>
        <location evidence="1">Cell membrane</location>
        <topology evidence="1">Multi-pass membrane protein</topology>
    </subcellularLocation>
</comment>
<dbReference type="RefSeq" id="WP_345474997.1">
    <property type="nucleotide sequence ID" value="NZ_BAABHF010000060.1"/>
</dbReference>
<dbReference type="EMBL" id="BAABHF010000060">
    <property type="protein sequence ID" value="GAA4518341.1"/>
    <property type="molecule type" value="Genomic_DNA"/>
</dbReference>
<feature type="transmembrane region" description="Helical" evidence="6">
    <location>
        <begin position="76"/>
        <end position="95"/>
    </location>
</feature>
<keyword evidence="4 6" id="KW-1133">Transmembrane helix</keyword>
<evidence type="ECO:0000259" key="7">
    <source>
        <dbReference type="Pfam" id="PF06271"/>
    </source>
</evidence>
<dbReference type="InterPro" id="IPR016795">
    <property type="entry name" value="UCP021697"/>
</dbReference>
<evidence type="ECO:0000256" key="4">
    <source>
        <dbReference type="ARBA" id="ARBA00022989"/>
    </source>
</evidence>
<dbReference type="PANTHER" id="PTHR36115:SF6">
    <property type="entry name" value="PROLINE-RICH ANTIGEN HOMOLOG"/>
    <property type="match status" value="1"/>
</dbReference>
<feature type="transmembrane region" description="Helical" evidence="6">
    <location>
        <begin position="115"/>
        <end position="135"/>
    </location>
</feature>
<name>A0ABP8R5F8_9ACTN</name>
<reference evidence="9" key="1">
    <citation type="journal article" date="2019" name="Int. J. Syst. Evol. Microbiol.">
        <title>The Global Catalogue of Microorganisms (GCM) 10K type strain sequencing project: providing services to taxonomists for standard genome sequencing and annotation.</title>
        <authorList>
            <consortium name="The Broad Institute Genomics Platform"/>
            <consortium name="The Broad Institute Genome Sequencing Center for Infectious Disease"/>
            <person name="Wu L."/>
            <person name="Ma J."/>
        </authorList>
    </citation>
    <scope>NUCLEOTIDE SEQUENCE [LARGE SCALE GENOMIC DNA]</scope>
    <source>
        <strain evidence="9">JCM 17933</strain>
    </source>
</reference>
<dbReference type="InterPro" id="IPR010432">
    <property type="entry name" value="RDD"/>
</dbReference>
<evidence type="ECO:0000313" key="9">
    <source>
        <dbReference type="Proteomes" id="UP001500503"/>
    </source>
</evidence>
<dbReference type="InterPro" id="IPR051791">
    <property type="entry name" value="Pra-immunoreactive"/>
</dbReference>
<dbReference type="Pfam" id="PF06271">
    <property type="entry name" value="RDD"/>
    <property type="match status" value="1"/>
</dbReference>
<keyword evidence="5 6" id="KW-0472">Membrane</keyword>
<dbReference type="Proteomes" id="UP001500503">
    <property type="component" value="Unassembled WGS sequence"/>
</dbReference>
<evidence type="ECO:0000256" key="5">
    <source>
        <dbReference type="ARBA" id="ARBA00023136"/>
    </source>
</evidence>
<proteinExistence type="predicted"/>
<keyword evidence="3 6" id="KW-0812">Transmembrane</keyword>
<organism evidence="8 9">
    <name type="scientific">Actinoallomurus oryzae</name>
    <dbReference type="NCBI Taxonomy" id="502180"/>
    <lineage>
        <taxon>Bacteria</taxon>
        <taxon>Bacillati</taxon>
        <taxon>Actinomycetota</taxon>
        <taxon>Actinomycetes</taxon>
        <taxon>Streptosporangiales</taxon>
        <taxon>Thermomonosporaceae</taxon>
        <taxon>Actinoallomurus</taxon>
    </lineage>
</organism>
<feature type="transmembrane region" description="Helical" evidence="6">
    <location>
        <begin position="46"/>
        <end position="69"/>
    </location>
</feature>
<feature type="domain" description="RDD" evidence="7">
    <location>
        <begin position="39"/>
        <end position="148"/>
    </location>
</feature>
<evidence type="ECO:0000256" key="2">
    <source>
        <dbReference type="ARBA" id="ARBA00022475"/>
    </source>
</evidence>
<keyword evidence="2" id="KW-1003">Cell membrane</keyword>